<feature type="domain" description="DNA circulation N-terminal" evidence="1">
    <location>
        <begin position="8"/>
        <end position="89"/>
    </location>
</feature>
<dbReference type="AlphaFoldDB" id="A0A1N7JKS9"/>
<proteinExistence type="predicted"/>
<reference evidence="2 3" key="1">
    <citation type="submission" date="2017-01" db="EMBL/GenBank/DDBJ databases">
        <authorList>
            <person name="Mah S.A."/>
            <person name="Swanson W.J."/>
            <person name="Moy G.W."/>
            <person name="Vacquier V.D."/>
        </authorList>
    </citation>
    <scope>NUCLEOTIDE SEQUENCE [LARGE SCALE GENOMIC DNA]</scope>
    <source>
        <strain evidence="2 3">DSM 11589</strain>
    </source>
</reference>
<dbReference type="EMBL" id="FTOA01000002">
    <property type="protein sequence ID" value="SIS49939.1"/>
    <property type="molecule type" value="Genomic_DNA"/>
</dbReference>
<organism evidence="2 3">
    <name type="scientific">Insolitispirillum peregrinum</name>
    <dbReference type="NCBI Taxonomy" id="80876"/>
    <lineage>
        <taxon>Bacteria</taxon>
        <taxon>Pseudomonadati</taxon>
        <taxon>Pseudomonadota</taxon>
        <taxon>Alphaproteobacteria</taxon>
        <taxon>Rhodospirillales</taxon>
        <taxon>Novispirillaceae</taxon>
        <taxon>Insolitispirillum</taxon>
    </lineage>
</organism>
<dbReference type="RefSeq" id="WP_175616998.1">
    <property type="nucleotide sequence ID" value="NZ_FTOA01000002.1"/>
</dbReference>
<dbReference type="Pfam" id="PF07157">
    <property type="entry name" value="DNA_circ_N"/>
    <property type="match status" value="1"/>
</dbReference>
<dbReference type="STRING" id="80876.SAMN05421779_102359"/>
<accession>A0A1N7JKS9</accession>
<keyword evidence="3" id="KW-1185">Reference proteome</keyword>
<gene>
    <name evidence="2" type="ORF">SAMN05421779_102359</name>
</gene>
<protein>
    <submittedName>
        <fullName evidence="2">Mu-like prophage DNA circulation protein</fullName>
    </submittedName>
</protein>
<dbReference type="Proteomes" id="UP000185678">
    <property type="component" value="Unassembled WGS sequence"/>
</dbReference>
<evidence type="ECO:0000313" key="2">
    <source>
        <dbReference type="EMBL" id="SIS49939.1"/>
    </source>
</evidence>
<sequence length="415" mass="44081">MTSYFDSLRAASFRGVMFDVSTRTLKGGRRIVQHSYPQRDAVGSEDMGREARTFTVKAFLVGAGWMLRRDALIKAFEQGGPGDYIDPWGRKQRVVLTSYSLEENMGQGGHCTFDLSFVEAAEQHRHTVLTDTAGVSTSTATTASTAILSDFYALFDTSKANALVQDAQATLFGLCDTINGLSAASGVIAGINSLKASVYGLLVAPADLASAVLDLIGTLGNSVDIADRYRTLGRLAGFQAQSVGSASVGWVAPATSSQIAAARQNAATGTTTNTSVSEAVAVNRAALTTLVQDTVLIEQAKCSAAMTFESYDDAVAIRDALISGLETRMSTADDEVYRAFDSLRTAIVADIAARGLYLERLTTLTLPTSLPALALAWRLYGDATRDEELIARNSRLICHPGFVPGGVPLKVLNHA</sequence>
<evidence type="ECO:0000259" key="1">
    <source>
        <dbReference type="Pfam" id="PF07157"/>
    </source>
</evidence>
<dbReference type="InterPro" id="IPR009826">
    <property type="entry name" value="DNA_circ_N"/>
</dbReference>
<name>A0A1N7JKS9_9PROT</name>
<evidence type="ECO:0000313" key="3">
    <source>
        <dbReference type="Proteomes" id="UP000185678"/>
    </source>
</evidence>